<accession>A0A8J3SSC4</accession>
<evidence type="ECO:0000313" key="3">
    <source>
        <dbReference type="Proteomes" id="UP000619788"/>
    </source>
</evidence>
<comment type="similarity">
    <text evidence="1">Belongs to the ROK (NagC/XylR) family.</text>
</comment>
<name>A0A8J3SSC4_9ACTN</name>
<dbReference type="AlphaFoldDB" id="A0A8J3SSC4"/>
<comment type="caution">
    <text evidence="2">The sequence shown here is derived from an EMBL/GenBank/DDBJ whole genome shotgun (WGS) entry which is preliminary data.</text>
</comment>
<keyword evidence="2" id="KW-0808">Transferase</keyword>
<protein>
    <submittedName>
        <fullName evidence="2">Sugar kinase</fullName>
    </submittedName>
</protein>
<dbReference type="InterPro" id="IPR049874">
    <property type="entry name" value="ROK_cs"/>
</dbReference>
<proteinExistence type="inferred from homology"/>
<dbReference type="Proteomes" id="UP000619788">
    <property type="component" value="Unassembled WGS sequence"/>
</dbReference>
<reference evidence="2 3" key="1">
    <citation type="submission" date="2021-01" db="EMBL/GenBank/DDBJ databases">
        <title>Whole genome shotgun sequence of Planobispora siamensis NBRC 107568.</title>
        <authorList>
            <person name="Komaki H."/>
            <person name="Tamura T."/>
        </authorList>
    </citation>
    <scope>NUCLEOTIDE SEQUENCE [LARGE SCALE GENOMIC DNA]</scope>
    <source>
        <strain evidence="2 3">NBRC 107568</strain>
    </source>
</reference>
<dbReference type="GO" id="GO:0016301">
    <property type="term" value="F:kinase activity"/>
    <property type="evidence" value="ECO:0007669"/>
    <property type="project" value="UniProtKB-KW"/>
</dbReference>
<sequence length="317" mass="31660">MTLLAVDIGGTKFAAAHIDAGGTLLRRAERPIGPSPSGTLAALVADFRDPGLTAVGIGTAGPVDVRAETVSPVNIPQWRDFPLAGAVRQLVPGVEVVLAGDGQCMALGEWWRGGHGVDSLLGIVVSTGVGGGLILGGRPVLGGTGNAGHIGHVIVDRDGEPCPCGAWGCLETLASGPAMVRWALASGWTPAGDPTAARGPATAEDLADAARAGEAIPLAAFERAADALAVTVLNTAAVVDLHDVVIGGGVAAAGGLLIDPLRERLAKHAGVDFLRHITVSPTALSRDAGLYGAAALALLAIGVSPRPTGRGPLPSPR</sequence>
<dbReference type="PROSITE" id="PS01125">
    <property type="entry name" value="ROK"/>
    <property type="match status" value="1"/>
</dbReference>
<dbReference type="SUPFAM" id="SSF53067">
    <property type="entry name" value="Actin-like ATPase domain"/>
    <property type="match status" value="1"/>
</dbReference>
<dbReference type="InterPro" id="IPR000600">
    <property type="entry name" value="ROK"/>
</dbReference>
<dbReference type="PANTHER" id="PTHR18964">
    <property type="entry name" value="ROK (REPRESSOR, ORF, KINASE) FAMILY"/>
    <property type="match status" value="1"/>
</dbReference>
<evidence type="ECO:0000256" key="1">
    <source>
        <dbReference type="ARBA" id="ARBA00006479"/>
    </source>
</evidence>
<dbReference type="Pfam" id="PF00480">
    <property type="entry name" value="ROK"/>
    <property type="match status" value="1"/>
</dbReference>
<dbReference type="PANTHER" id="PTHR18964:SF169">
    <property type="entry name" value="N-ACETYLMANNOSAMINE KINASE"/>
    <property type="match status" value="1"/>
</dbReference>
<gene>
    <name evidence="2" type="ORF">Psi01_53980</name>
</gene>
<keyword evidence="2" id="KW-0418">Kinase</keyword>
<dbReference type="InterPro" id="IPR043129">
    <property type="entry name" value="ATPase_NBD"/>
</dbReference>
<dbReference type="RefSeq" id="WP_204066886.1">
    <property type="nucleotide sequence ID" value="NZ_BOOJ01000046.1"/>
</dbReference>
<keyword evidence="3" id="KW-1185">Reference proteome</keyword>
<dbReference type="EMBL" id="BOOJ01000046">
    <property type="protein sequence ID" value="GIH94768.1"/>
    <property type="molecule type" value="Genomic_DNA"/>
</dbReference>
<organism evidence="2 3">
    <name type="scientific">Planobispora siamensis</name>
    <dbReference type="NCBI Taxonomy" id="936338"/>
    <lineage>
        <taxon>Bacteria</taxon>
        <taxon>Bacillati</taxon>
        <taxon>Actinomycetota</taxon>
        <taxon>Actinomycetes</taxon>
        <taxon>Streptosporangiales</taxon>
        <taxon>Streptosporangiaceae</taxon>
        <taxon>Planobispora</taxon>
    </lineage>
</organism>
<dbReference type="Gene3D" id="3.30.420.40">
    <property type="match status" value="2"/>
</dbReference>
<evidence type="ECO:0000313" key="2">
    <source>
        <dbReference type="EMBL" id="GIH94768.1"/>
    </source>
</evidence>